<gene>
    <name evidence="3" type="ORF">DEO72_LG7g1576</name>
</gene>
<feature type="transmembrane region" description="Helical" evidence="2">
    <location>
        <begin position="150"/>
        <end position="170"/>
    </location>
</feature>
<feature type="compositionally biased region" description="Polar residues" evidence="1">
    <location>
        <begin position="15"/>
        <end position="24"/>
    </location>
</feature>
<organism evidence="3 4">
    <name type="scientific">Vigna unguiculata</name>
    <name type="common">Cowpea</name>
    <dbReference type="NCBI Taxonomy" id="3917"/>
    <lineage>
        <taxon>Eukaryota</taxon>
        <taxon>Viridiplantae</taxon>
        <taxon>Streptophyta</taxon>
        <taxon>Embryophyta</taxon>
        <taxon>Tracheophyta</taxon>
        <taxon>Spermatophyta</taxon>
        <taxon>Magnoliopsida</taxon>
        <taxon>eudicotyledons</taxon>
        <taxon>Gunneridae</taxon>
        <taxon>Pentapetalae</taxon>
        <taxon>rosids</taxon>
        <taxon>fabids</taxon>
        <taxon>Fabales</taxon>
        <taxon>Fabaceae</taxon>
        <taxon>Papilionoideae</taxon>
        <taxon>50 kb inversion clade</taxon>
        <taxon>NPAAA clade</taxon>
        <taxon>indigoferoid/millettioid clade</taxon>
        <taxon>Phaseoleae</taxon>
        <taxon>Vigna</taxon>
    </lineage>
</organism>
<evidence type="ECO:0000256" key="2">
    <source>
        <dbReference type="SAM" id="Phobius"/>
    </source>
</evidence>
<accession>A0A4D6MFZ0</accession>
<keyword evidence="2" id="KW-0812">Transmembrane</keyword>
<dbReference type="Gramene" id="Vigun08g089800.3.v1.2">
    <property type="protein sequence ID" value="Vigun08g089800.3.v1.2.CDS.1"/>
    <property type="gene ID" value="Vigun08g089800.v1.2"/>
</dbReference>
<keyword evidence="4" id="KW-1185">Reference proteome</keyword>
<dbReference type="Proteomes" id="UP000501690">
    <property type="component" value="Linkage Group LG7"/>
</dbReference>
<dbReference type="AlphaFoldDB" id="A0A4D6MFZ0"/>
<feature type="compositionally biased region" description="Basic residues" evidence="1">
    <location>
        <begin position="1"/>
        <end position="11"/>
    </location>
</feature>
<evidence type="ECO:0000313" key="4">
    <source>
        <dbReference type="Proteomes" id="UP000501690"/>
    </source>
</evidence>
<reference evidence="3 4" key="1">
    <citation type="submission" date="2019-04" db="EMBL/GenBank/DDBJ databases">
        <title>An improved genome assembly and genetic linkage map for asparagus bean, Vigna unguiculata ssp. sesquipedialis.</title>
        <authorList>
            <person name="Xia Q."/>
            <person name="Zhang R."/>
            <person name="Dong Y."/>
        </authorList>
    </citation>
    <scope>NUCLEOTIDE SEQUENCE [LARGE SCALE GENOMIC DNA]</scope>
    <source>
        <tissue evidence="3">Leaf</tissue>
    </source>
</reference>
<feature type="region of interest" description="Disordered" evidence="1">
    <location>
        <begin position="60"/>
        <end position="108"/>
    </location>
</feature>
<sequence>MPPRCRRRSRRRDMQPSTPATTGVVTGEKPTPQILVLRFFPACETITLVAAQQCLHKLPPAASRPSSALPSPSRESSAPPVRTRGSSFLTRELSKTEQSPPSDAVGDRDWSCCHDHAVGSATTLLRLKPNSLPMMSSEIACAHPFGPLDYLFFGSLFLGLYCWVLFLWFFTQVSNEDKTRNGGVYDGFVRVG</sequence>
<proteinExistence type="predicted"/>
<keyword evidence="2" id="KW-0472">Membrane</keyword>
<protein>
    <submittedName>
        <fullName evidence="3">Uncharacterized protein</fullName>
    </submittedName>
</protein>
<keyword evidence="2" id="KW-1133">Transmembrane helix</keyword>
<evidence type="ECO:0000256" key="1">
    <source>
        <dbReference type="SAM" id="MobiDB-lite"/>
    </source>
</evidence>
<feature type="compositionally biased region" description="Low complexity" evidence="1">
    <location>
        <begin position="60"/>
        <end position="80"/>
    </location>
</feature>
<evidence type="ECO:0000313" key="3">
    <source>
        <dbReference type="EMBL" id="QCE00286.1"/>
    </source>
</evidence>
<name>A0A4D6MFZ0_VIGUN</name>
<feature type="region of interest" description="Disordered" evidence="1">
    <location>
        <begin position="1"/>
        <end position="27"/>
    </location>
</feature>
<dbReference type="EMBL" id="CP039351">
    <property type="protein sequence ID" value="QCE00286.1"/>
    <property type="molecule type" value="Genomic_DNA"/>
</dbReference>